<dbReference type="Proteomes" id="UP000199411">
    <property type="component" value="Unassembled WGS sequence"/>
</dbReference>
<dbReference type="EMBL" id="FMYU01000021">
    <property type="protein sequence ID" value="SDD07381.1"/>
    <property type="molecule type" value="Genomic_DNA"/>
</dbReference>
<keyword evidence="2" id="KW-1185">Reference proteome</keyword>
<protein>
    <submittedName>
        <fullName evidence="1">Type IV pilus assembly protein PilY1</fullName>
    </submittedName>
</protein>
<reference evidence="2" key="1">
    <citation type="submission" date="2016-10" db="EMBL/GenBank/DDBJ databases">
        <authorList>
            <person name="Varghese N."/>
            <person name="Submissions S."/>
        </authorList>
    </citation>
    <scope>NUCLEOTIDE SEQUENCE [LARGE SCALE GENOMIC DNA]</scope>
    <source>
        <strain evidence="2">DSM 8415</strain>
    </source>
</reference>
<dbReference type="AlphaFoldDB" id="A0A1G6RSH4"/>
<gene>
    <name evidence="1" type="ORF">SAMN05660835_01845</name>
</gene>
<evidence type="ECO:0000313" key="1">
    <source>
        <dbReference type="EMBL" id="SDD07381.1"/>
    </source>
</evidence>
<proteinExistence type="predicted"/>
<name>A0A1G6RSH4_9BACT</name>
<accession>A0A1G6RSH4</accession>
<sequence>MSSTLRPRMGLLMFTTPLGSSGTPYTIPYTVYIGGYAYNQKTSKEYSTAILSTNPYTYIMRFMNYQMPIQGTPTGPALQDVIDYFSQTQPTYSYGFQPGPGTWQDPLYECPPYTQTCQAAPCAQNYVILMSDGGWDIPDCSVNSDPVQQAFFLHTGGPNGSLRSDFSGITIQDLYAIYLGNLGTQNYQWNSGYGTVFGQNALENIAYFGSFEPIGSVNQSDFPNASCTDNTDCYGPAQGSLCTAPPQVPNTFFSPNNASQIKSSLMNAFSSIIKQASSGSSVASISQKTQQGSSAIQAIFYPQKIFDNNTQVNWIGYLYDWWLYSPVGSQTVSILNANTQNYLEPQSDYTLNFVLNNGQLQAQEYLNNNLVNTMSIDQLNPLWEAGKILWSTNPQNRTIYTTDGISLIPFTDSNVSGFENNLNINLTNDNYLCGNSQNCTLNTAATNLVNYIRGNDLSGTRNRTVTIGSDTNVWKLGDIIYSTPQAVQYVNWLDPSQSFNVVYVGANDGMLHAFLAGQTQNIDLPANAVAKLCANDDASCPSNVDGYAPGSELWAFIPEDSLPYLKYLANPNYCHIYYQDLTPYIFRANGHVILIGGMRLGGATGSAGVALPMSNLGYSAYYALDVTNPFNPEFLWEFTNPDLGFSFSGPAIIKVNGQYFVMFLTGPTNYQGDAGLPLNAFVLTLNSDFSENSVTPLPIDPSLHSAFGGRLFTQGIVDSATGNTIAVPFGVSIQNGNTWSGAVYILLTYNYTDPHSWKIIRIDHTENPITAKIAHMSCFGKTYIFFGSGKYFYKQDDYNPHNPDKLYGVDLTNCLSGGNCNINAAHSSNSPCQELNSPGNGLNSWKISLDNSETNGYLKERDISDPTVTGQNVVFFTTTEPTSNLCGFGGRTRIWGLNCATGAAALDNSCPGYVINNVSGSLLLQTSTGAVTQINPNTTFTKNNPTTAWQQGVSPETSTTFVAPFSGQAGIIIQWKKE</sequence>
<evidence type="ECO:0000313" key="2">
    <source>
        <dbReference type="Proteomes" id="UP000199411"/>
    </source>
</evidence>
<organism evidence="1 2">
    <name type="scientific">Desulfurella multipotens</name>
    <dbReference type="NCBI Taxonomy" id="79269"/>
    <lineage>
        <taxon>Bacteria</taxon>
        <taxon>Pseudomonadati</taxon>
        <taxon>Campylobacterota</taxon>
        <taxon>Desulfurellia</taxon>
        <taxon>Desulfurellales</taxon>
        <taxon>Desulfurellaceae</taxon>
        <taxon>Desulfurella</taxon>
    </lineage>
</organism>